<protein>
    <submittedName>
        <fullName evidence="2">M23 family metallopeptidase</fullName>
    </submittedName>
</protein>
<dbReference type="PANTHER" id="PTHR21666">
    <property type="entry name" value="PEPTIDASE-RELATED"/>
    <property type="match status" value="1"/>
</dbReference>
<accession>A0A9X3NDQ7</accession>
<dbReference type="SUPFAM" id="SSF51261">
    <property type="entry name" value="Duplicated hybrid motif"/>
    <property type="match status" value="1"/>
</dbReference>
<sequence>MFSKRMLAAGLGVALLGVLLVVALARAIPPTNTGWGTQADAPQYLPWTPGKAVWVSQGPYGDYSHRGEKSRFSWDFLIGIHEPVLTGVAGEVVLTFGGCDILDSQECGDGWGNHALLRVKDGTCARFAHLATVAVKREQRVAVGTPIGTVGSSGHSTEPHLHYQREECATGRALPSRFIEAGVPQAGGEVTSALGRKLD</sequence>
<gene>
    <name evidence="2" type="ORF">OJ997_22165</name>
</gene>
<evidence type="ECO:0000313" key="3">
    <source>
        <dbReference type="Proteomes" id="UP001147653"/>
    </source>
</evidence>
<dbReference type="InterPro" id="IPR050570">
    <property type="entry name" value="Cell_wall_metabolism_enzyme"/>
</dbReference>
<feature type="domain" description="M23ase beta-sheet core" evidence="1">
    <location>
        <begin position="90"/>
        <end position="165"/>
    </location>
</feature>
<organism evidence="2 3">
    <name type="scientific">Solirubrobacter phytolaccae</name>
    <dbReference type="NCBI Taxonomy" id="1404360"/>
    <lineage>
        <taxon>Bacteria</taxon>
        <taxon>Bacillati</taxon>
        <taxon>Actinomycetota</taxon>
        <taxon>Thermoleophilia</taxon>
        <taxon>Solirubrobacterales</taxon>
        <taxon>Solirubrobacteraceae</taxon>
        <taxon>Solirubrobacter</taxon>
    </lineage>
</organism>
<evidence type="ECO:0000313" key="2">
    <source>
        <dbReference type="EMBL" id="MDA0183030.1"/>
    </source>
</evidence>
<evidence type="ECO:0000259" key="1">
    <source>
        <dbReference type="Pfam" id="PF01551"/>
    </source>
</evidence>
<proteinExistence type="predicted"/>
<dbReference type="AlphaFoldDB" id="A0A9X3NDQ7"/>
<dbReference type="EMBL" id="JAPDDP010000045">
    <property type="protein sequence ID" value="MDA0183030.1"/>
    <property type="molecule type" value="Genomic_DNA"/>
</dbReference>
<dbReference type="RefSeq" id="WP_270027414.1">
    <property type="nucleotide sequence ID" value="NZ_JAPDDP010000045.1"/>
</dbReference>
<dbReference type="InterPro" id="IPR011055">
    <property type="entry name" value="Dup_hybrid_motif"/>
</dbReference>
<dbReference type="Pfam" id="PF01551">
    <property type="entry name" value="Peptidase_M23"/>
    <property type="match status" value="1"/>
</dbReference>
<name>A0A9X3NDQ7_9ACTN</name>
<dbReference type="GO" id="GO:0004222">
    <property type="term" value="F:metalloendopeptidase activity"/>
    <property type="evidence" value="ECO:0007669"/>
    <property type="project" value="TreeGrafter"/>
</dbReference>
<dbReference type="Proteomes" id="UP001147653">
    <property type="component" value="Unassembled WGS sequence"/>
</dbReference>
<dbReference type="Gene3D" id="2.70.70.10">
    <property type="entry name" value="Glucose Permease (Domain IIA)"/>
    <property type="match status" value="1"/>
</dbReference>
<dbReference type="CDD" id="cd12797">
    <property type="entry name" value="M23_peptidase"/>
    <property type="match status" value="1"/>
</dbReference>
<comment type="caution">
    <text evidence="2">The sequence shown here is derived from an EMBL/GenBank/DDBJ whole genome shotgun (WGS) entry which is preliminary data.</text>
</comment>
<reference evidence="2" key="1">
    <citation type="submission" date="2022-10" db="EMBL/GenBank/DDBJ databases">
        <title>The WGS of Solirubrobacter phytolaccae KCTC 29190.</title>
        <authorList>
            <person name="Jiang Z."/>
        </authorList>
    </citation>
    <scope>NUCLEOTIDE SEQUENCE</scope>
    <source>
        <strain evidence="2">KCTC 29190</strain>
    </source>
</reference>
<dbReference type="InterPro" id="IPR016047">
    <property type="entry name" value="M23ase_b-sheet_dom"/>
</dbReference>
<keyword evidence="3" id="KW-1185">Reference proteome</keyword>
<dbReference type="PANTHER" id="PTHR21666:SF294">
    <property type="entry name" value="PEPTIDASE M23"/>
    <property type="match status" value="1"/>
</dbReference>